<feature type="active site" description="Proton acceptor; specific for D-alanine" evidence="5">
    <location>
        <position position="496"/>
    </location>
</feature>
<evidence type="ECO:0000256" key="3">
    <source>
        <dbReference type="ARBA" id="ARBA00022898"/>
    </source>
</evidence>
<feature type="active site" description="Proton acceptor; specific for L-alanine" evidence="5">
    <location>
        <position position="721"/>
    </location>
</feature>
<dbReference type="Gene3D" id="3.90.190.20">
    <property type="entry name" value="Mur ligase, C-terminal domain"/>
    <property type="match status" value="1"/>
</dbReference>
<dbReference type="GO" id="GO:0016881">
    <property type="term" value="F:acid-amino acid ligase activity"/>
    <property type="evidence" value="ECO:0007669"/>
    <property type="project" value="InterPro"/>
</dbReference>
<dbReference type="InterPro" id="IPR009006">
    <property type="entry name" value="Ala_racemase/Decarboxylase_C"/>
</dbReference>
<dbReference type="GO" id="GO:0030632">
    <property type="term" value="P:D-alanine biosynthetic process"/>
    <property type="evidence" value="ECO:0007669"/>
    <property type="project" value="UniProtKB-UniRule"/>
</dbReference>
<comment type="caution">
    <text evidence="9">The sequence shown here is derived from an EMBL/GenBank/DDBJ whole genome shotgun (WGS) entry which is preliminary data.</text>
</comment>
<dbReference type="Pfam" id="PF08245">
    <property type="entry name" value="Mur_ligase_M"/>
    <property type="match status" value="1"/>
</dbReference>
<evidence type="ECO:0000256" key="1">
    <source>
        <dbReference type="ARBA" id="ARBA00000316"/>
    </source>
</evidence>
<dbReference type="InterPro" id="IPR000821">
    <property type="entry name" value="Ala_racemase"/>
</dbReference>
<keyword evidence="4 5" id="KW-0413">Isomerase</keyword>
<dbReference type="HAMAP" id="MF_01201">
    <property type="entry name" value="Ala_racemase"/>
    <property type="match status" value="1"/>
</dbReference>
<evidence type="ECO:0000256" key="6">
    <source>
        <dbReference type="PIRSR" id="PIRSR600821-50"/>
    </source>
</evidence>
<dbReference type="SMART" id="SM01005">
    <property type="entry name" value="Ala_racemase_C"/>
    <property type="match status" value="1"/>
</dbReference>
<comment type="function">
    <text evidence="5">Catalyzes the interconversion of L-alanine and D-alanine. May also act on other amino acids.</text>
</comment>
<dbReference type="SUPFAM" id="SSF63418">
    <property type="entry name" value="MurE/MurF N-terminal domain"/>
    <property type="match status" value="1"/>
</dbReference>
<dbReference type="InterPro" id="IPR011079">
    <property type="entry name" value="Ala_racemase_C"/>
</dbReference>
<dbReference type="InterPro" id="IPR036565">
    <property type="entry name" value="Mur-like_cat_sf"/>
</dbReference>
<dbReference type="PRINTS" id="PR00992">
    <property type="entry name" value="ALARACEMASE"/>
</dbReference>
<comment type="similarity">
    <text evidence="5">Belongs to the alanine racemase family.</text>
</comment>
<dbReference type="Proteomes" id="UP000679691">
    <property type="component" value="Unassembled WGS sequence"/>
</dbReference>
<dbReference type="Pfam" id="PF00842">
    <property type="entry name" value="Ala_racemase_C"/>
    <property type="match status" value="1"/>
</dbReference>
<feature type="binding site" evidence="5 7">
    <location>
        <position position="770"/>
    </location>
    <ligand>
        <name>substrate</name>
    </ligand>
</feature>
<dbReference type="GO" id="GO:0005829">
    <property type="term" value="C:cytosol"/>
    <property type="evidence" value="ECO:0007669"/>
    <property type="project" value="TreeGrafter"/>
</dbReference>
<dbReference type="InterPro" id="IPR035911">
    <property type="entry name" value="MurE/MurF_N"/>
</dbReference>
<keyword evidence="3 5" id="KW-0663">Pyridoxal phosphate</keyword>
<gene>
    <name evidence="9" type="ORF">J5U18_10960</name>
</gene>
<dbReference type="Gene3D" id="3.40.1190.10">
    <property type="entry name" value="Mur-like, catalytic domain"/>
    <property type="match status" value="1"/>
</dbReference>
<proteinExistence type="inferred from homology"/>
<dbReference type="Gene3D" id="3.40.1390.10">
    <property type="entry name" value="MurE/MurF, N-terminal domain"/>
    <property type="match status" value="1"/>
</dbReference>
<dbReference type="InterPro" id="IPR001608">
    <property type="entry name" value="Ala_racemase_N"/>
</dbReference>
<dbReference type="InterPro" id="IPR029066">
    <property type="entry name" value="PLP-binding_barrel"/>
</dbReference>
<dbReference type="NCBIfam" id="NF008897">
    <property type="entry name" value="PRK11930.1"/>
    <property type="match status" value="1"/>
</dbReference>
<dbReference type="PANTHER" id="PTHR30511:SF0">
    <property type="entry name" value="ALANINE RACEMASE, CATABOLIC-RELATED"/>
    <property type="match status" value="1"/>
</dbReference>
<evidence type="ECO:0000259" key="8">
    <source>
        <dbReference type="SMART" id="SM01005"/>
    </source>
</evidence>
<dbReference type="PANTHER" id="PTHR30511">
    <property type="entry name" value="ALANINE RACEMASE"/>
    <property type="match status" value="1"/>
</dbReference>
<dbReference type="EMBL" id="JAGKSB010000013">
    <property type="protein sequence ID" value="MBP3944072.1"/>
    <property type="molecule type" value="Genomic_DNA"/>
</dbReference>
<dbReference type="FunFam" id="3.20.20.10:FF:000002">
    <property type="entry name" value="Alanine racemase"/>
    <property type="match status" value="1"/>
</dbReference>
<dbReference type="SUPFAM" id="SSF51419">
    <property type="entry name" value="PLP-binding barrel"/>
    <property type="match status" value="1"/>
</dbReference>
<name>A0A8T4HAN3_9SPHI</name>
<comment type="cofactor">
    <cofactor evidence="2 5 6">
        <name>pyridoxal 5'-phosphate</name>
        <dbReference type="ChEBI" id="CHEBI:597326"/>
    </cofactor>
</comment>
<dbReference type="CDD" id="cd00430">
    <property type="entry name" value="PLPDE_III_AR"/>
    <property type="match status" value="1"/>
</dbReference>
<accession>A0A8T4HAN3</accession>
<evidence type="ECO:0000313" key="9">
    <source>
        <dbReference type="EMBL" id="MBP3944072.1"/>
    </source>
</evidence>
<dbReference type="NCBIfam" id="TIGR00492">
    <property type="entry name" value="alr"/>
    <property type="match status" value="1"/>
</dbReference>
<dbReference type="EC" id="5.1.1.1" evidence="5"/>
<dbReference type="Pfam" id="PF01168">
    <property type="entry name" value="Ala_racemase_N"/>
    <property type="match status" value="1"/>
</dbReference>
<dbReference type="SUPFAM" id="SSF53244">
    <property type="entry name" value="MurD-like peptide ligases, peptide-binding domain"/>
    <property type="match status" value="1"/>
</dbReference>
<evidence type="ECO:0000256" key="5">
    <source>
        <dbReference type="HAMAP-Rule" id="MF_01201"/>
    </source>
</evidence>
<evidence type="ECO:0000256" key="4">
    <source>
        <dbReference type="ARBA" id="ARBA00023235"/>
    </source>
</evidence>
<feature type="modified residue" description="N6-(pyridoxal phosphate)lysine" evidence="5 6">
    <location>
        <position position="496"/>
    </location>
</feature>
<dbReference type="RefSeq" id="WP_353547577.1">
    <property type="nucleotide sequence ID" value="NZ_JAGKSB010000013.1"/>
</dbReference>
<protein>
    <recommendedName>
        <fullName evidence="5">Alanine racemase</fullName>
        <ecNumber evidence="5">5.1.1.1</ecNumber>
    </recommendedName>
</protein>
<dbReference type="AlphaFoldDB" id="A0A8T4HAN3"/>
<feature type="domain" description="Alanine racemase C-terminal" evidence="8">
    <location>
        <begin position="700"/>
        <end position="821"/>
    </location>
</feature>
<reference evidence="9" key="1">
    <citation type="submission" date="2021-03" db="EMBL/GenBank/DDBJ databases">
        <authorList>
            <person name="Lu T."/>
            <person name="Wang Q."/>
            <person name="Han X."/>
        </authorList>
    </citation>
    <scope>NUCLEOTIDE SEQUENCE</scope>
    <source>
        <strain evidence="9">WQ 2009</strain>
    </source>
</reference>
<feature type="binding site" evidence="5 7">
    <location>
        <position position="594"/>
    </location>
    <ligand>
        <name>substrate</name>
    </ligand>
</feature>
<dbReference type="GO" id="GO:0008784">
    <property type="term" value="F:alanine racemase activity"/>
    <property type="evidence" value="ECO:0007669"/>
    <property type="project" value="UniProtKB-UniRule"/>
</dbReference>
<evidence type="ECO:0000256" key="7">
    <source>
        <dbReference type="PIRSR" id="PIRSR600821-52"/>
    </source>
</evidence>
<evidence type="ECO:0000313" key="10">
    <source>
        <dbReference type="Proteomes" id="UP000679691"/>
    </source>
</evidence>
<dbReference type="Gene3D" id="2.40.37.10">
    <property type="entry name" value="Lyase, Ornithine Decarboxylase, Chain A, domain 1"/>
    <property type="match status" value="1"/>
</dbReference>
<evidence type="ECO:0000256" key="2">
    <source>
        <dbReference type="ARBA" id="ARBA00001933"/>
    </source>
</evidence>
<dbReference type="InterPro" id="IPR036615">
    <property type="entry name" value="Mur_ligase_C_dom_sf"/>
</dbReference>
<sequence length="823" mass="91754">MYLIEEITTIIEAQKVEIQAPQSVIQSLQIDSRKIQHAAEAIFIALKARRDGHNYLKDAYQAGVRNFIVSDRLVKTAEFPDANFLWVQDGLAALQKLAAFQRSQYAGKVIAITGSNGKTIVKEWLYELLAKEYKIQRSPKSYNSQIGVALSLWQLSNDFPLAIIEAGISQEGEMQKLADMIQPTVGILTAIGVAHRAGFPSKIAKIKEKLLLFEQVETLIYPKKYIPTELTPQIPHTFTWDEGESSQADLQVLASSAQAAQATTSKSDNSTALTLRYKGEILNFEIPFTDHASLENVLTCISLLLYLAYSPATIQARISKLKPVEMRLQLKKGVRNCSIIDDSYSNDLAALKIALDFLQQQNQHPLKTLILSDIPDFSVAEQSSLRKINSLLAHYDLHRVLLIGPAFHAYSSQLTFEHVLFEDTAAFIAALPELAFTNETILLKGARNFHFESISKVLTAKSHDTVLEINLNAIESNLNSYKAIIPKGVKMMAMVKAFSYGSGSYEIANILQFNKVDYLAVAFVDEGVDLRQAGITLPIMVMSPDENTFESLVSNQLEPEIYSFRILKSFIQFLKAQQITDFPIHIKVDTGMHRLGFMPEEIEALCALLKDAEQVKVQSSFSHLAAASDLTHRTFTLGQIAKFDRFTQELQAEIGYPIIKHIAATSGIVNWPSATFDMVRLGIGLYGVELDAADFHLQEASVLKTNVTQIKYLEPTETVGYGRMGKLARPSKIATVKIGYADGYSRKFGNGVGKMLIHGQLVPTVGNICMDMCMLDVTDITLQEEDEVIVFPDLIQAAKDIDTIPYELLVNISQRVKRVYFYE</sequence>
<dbReference type="GO" id="GO:0030170">
    <property type="term" value="F:pyridoxal phosphate binding"/>
    <property type="evidence" value="ECO:0007669"/>
    <property type="project" value="UniProtKB-UniRule"/>
</dbReference>
<dbReference type="InterPro" id="IPR013221">
    <property type="entry name" value="Mur_ligase_cen"/>
</dbReference>
<comment type="pathway">
    <text evidence="5">Amino-acid biosynthesis; D-alanine biosynthesis; D-alanine from L-alanine: step 1/1.</text>
</comment>
<dbReference type="SUPFAM" id="SSF53623">
    <property type="entry name" value="MurD-like peptide ligases, catalytic domain"/>
    <property type="match status" value="1"/>
</dbReference>
<keyword evidence="9" id="KW-0436">Ligase</keyword>
<keyword evidence="10" id="KW-1185">Reference proteome</keyword>
<organism evidence="9 10">
    <name type="scientific">Rhinopithecimicrobium faecis</name>
    <dbReference type="NCBI Taxonomy" id="2820698"/>
    <lineage>
        <taxon>Bacteria</taxon>
        <taxon>Pseudomonadati</taxon>
        <taxon>Bacteroidota</taxon>
        <taxon>Sphingobacteriia</taxon>
        <taxon>Sphingobacteriales</taxon>
        <taxon>Sphingobacteriaceae</taxon>
        <taxon>Rhinopithecimicrobium</taxon>
    </lineage>
</organism>
<comment type="catalytic activity">
    <reaction evidence="1 5">
        <text>L-alanine = D-alanine</text>
        <dbReference type="Rhea" id="RHEA:20249"/>
        <dbReference type="ChEBI" id="CHEBI:57416"/>
        <dbReference type="ChEBI" id="CHEBI:57972"/>
        <dbReference type="EC" id="5.1.1.1"/>
    </reaction>
</comment>
<dbReference type="SUPFAM" id="SSF50621">
    <property type="entry name" value="Alanine racemase C-terminal domain-like"/>
    <property type="match status" value="1"/>
</dbReference>
<dbReference type="Gene3D" id="3.20.20.10">
    <property type="entry name" value="Alanine racemase"/>
    <property type="match status" value="1"/>
</dbReference>
<dbReference type="GO" id="GO:0005524">
    <property type="term" value="F:ATP binding"/>
    <property type="evidence" value="ECO:0007669"/>
    <property type="project" value="InterPro"/>
</dbReference>